<protein>
    <recommendedName>
        <fullName evidence="9">Interferon-induced transmembrane protein</fullName>
    </recommendedName>
</protein>
<dbReference type="EMBL" id="JAGEUA010000001">
    <property type="protein sequence ID" value="KAL1023532.1"/>
    <property type="molecule type" value="Genomic_DNA"/>
</dbReference>
<evidence type="ECO:0000256" key="4">
    <source>
        <dbReference type="ARBA" id="ARBA00022989"/>
    </source>
</evidence>
<dbReference type="InterPro" id="IPR051517">
    <property type="entry name" value="IFITM_antiviral_protein"/>
</dbReference>
<comment type="subcellular location">
    <subcellularLocation>
        <location evidence="1">Membrane</location>
    </subcellularLocation>
</comment>
<dbReference type="GO" id="GO:0016020">
    <property type="term" value="C:membrane"/>
    <property type="evidence" value="ECO:0007669"/>
    <property type="project" value="UniProtKB-SubCell"/>
</dbReference>
<organism evidence="7 8">
    <name type="scientific">Umbra pygmaea</name>
    <name type="common">Eastern mudminnow</name>
    <dbReference type="NCBI Taxonomy" id="75934"/>
    <lineage>
        <taxon>Eukaryota</taxon>
        <taxon>Metazoa</taxon>
        <taxon>Chordata</taxon>
        <taxon>Craniata</taxon>
        <taxon>Vertebrata</taxon>
        <taxon>Euteleostomi</taxon>
        <taxon>Actinopterygii</taxon>
        <taxon>Neopterygii</taxon>
        <taxon>Teleostei</taxon>
        <taxon>Protacanthopterygii</taxon>
        <taxon>Esociformes</taxon>
        <taxon>Umbridae</taxon>
        <taxon>Umbra</taxon>
    </lineage>
</organism>
<name>A0ABD0XT30_UMBPY</name>
<keyword evidence="4 6" id="KW-1133">Transmembrane helix</keyword>
<keyword evidence="8" id="KW-1185">Reference proteome</keyword>
<keyword evidence="3 6" id="KW-0812">Transmembrane</keyword>
<evidence type="ECO:0000256" key="2">
    <source>
        <dbReference type="ARBA" id="ARBA00006843"/>
    </source>
</evidence>
<evidence type="ECO:0000256" key="5">
    <source>
        <dbReference type="ARBA" id="ARBA00023136"/>
    </source>
</evidence>
<evidence type="ECO:0000313" key="7">
    <source>
        <dbReference type="EMBL" id="KAL1023532.1"/>
    </source>
</evidence>
<dbReference type="InterPro" id="IPR007593">
    <property type="entry name" value="CD225/Dispanin_fam"/>
</dbReference>
<evidence type="ECO:0000256" key="6">
    <source>
        <dbReference type="SAM" id="Phobius"/>
    </source>
</evidence>
<gene>
    <name evidence="7" type="ORF">UPYG_G00042050</name>
</gene>
<evidence type="ECO:0000313" key="8">
    <source>
        <dbReference type="Proteomes" id="UP001557470"/>
    </source>
</evidence>
<evidence type="ECO:0008006" key="9">
    <source>
        <dbReference type="Google" id="ProtNLM"/>
    </source>
</evidence>
<sequence>MQDNQFMLYDPPQAQMMERTVVVEQSQPRDDFVWSLCNLIYCNPCCLGLIAVYYSIKSRDRKMVGDLEGARNHGQTARCYNIVILIISLIMTIGIMVLFWKILEPFYTLIAQIEQNTFNGLK</sequence>
<reference evidence="7 8" key="1">
    <citation type="submission" date="2024-06" db="EMBL/GenBank/DDBJ databases">
        <authorList>
            <person name="Pan Q."/>
            <person name="Wen M."/>
            <person name="Jouanno E."/>
            <person name="Zahm M."/>
            <person name="Klopp C."/>
            <person name="Cabau C."/>
            <person name="Louis A."/>
            <person name="Berthelot C."/>
            <person name="Parey E."/>
            <person name="Roest Crollius H."/>
            <person name="Montfort J."/>
            <person name="Robinson-Rechavi M."/>
            <person name="Bouchez O."/>
            <person name="Lampietro C."/>
            <person name="Lopez Roques C."/>
            <person name="Donnadieu C."/>
            <person name="Postlethwait J."/>
            <person name="Bobe J."/>
            <person name="Verreycken H."/>
            <person name="Guiguen Y."/>
        </authorList>
    </citation>
    <scope>NUCLEOTIDE SEQUENCE [LARGE SCALE GENOMIC DNA]</scope>
    <source>
        <strain evidence="7">Up_M1</strain>
        <tissue evidence="7">Testis</tissue>
    </source>
</reference>
<dbReference type="PANTHER" id="PTHR13999">
    <property type="entry name" value="INTERFERON INDUCIBLE TRANSMEMBRANE PROTEIN"/>
    <property type="match status" value="1"/>
</dbReference>
<feature type="transmembrane region" description="Helical" evidence="6">
    <location>
        <begin position="32"/>
        <end position="56"/>
    </location>
</feature>
<feature type="transmembrane region" description="Helical" evidence="6">
    <location>
        <begin position="77"/>
        <end position="100"/>
    </location>
</feature>
<comment type="similarity">
    <text evidence="2">Belongs to the CD225/Dispanin family.</text>
</comment>
<proteinExistence type="inferred from homology"/>
<keyword evidence="5 6" id="KW-0472">Membrane</keyword>
<dbReference type="PANTHER" id="PTHR13999:SF31">
    <property type="entry name" value="IFITM1-RELATED"/>
    <property type="match status" value="1"/>
</dbReference>
<evidence type="ECO:0000256" key="1">
    <source>
        <dbReference type="ARBA" id="ARBA00004370"/>
    </source>
</evidence>
<dbReference type="Proteomes" id="UP001557470">
    <property type="component" value="Unassembled WGS sequence"/>
</dbReference>
<dbReference type="Pfam" id="PF04505">
    <property type="entry name" value="CD225"/>
    <property type="match status" value="1"/>
</dbReference>
<evidence type="ECO:0000256" key="3">
    <source>
        <dbReference type="ARBA" id="ARBA00022692"/>
    </source>
</evidence>
<accession>A0ABD0XT30</accession>
<comment type="caution">
    <text evidence="7">The sequence shown here is derived from an EMBL/GenBank/DDBJ whole genome shotgun (WGS) entry which is preliminary data.</text>
</comment>
<dbReference type="AlphaFoldDB" id="A0ABD0XT30"/>